<keyword evidence="2" id="KW-1003">Cell membrane</keyword>
<evidence type="ECO:0000256" key="5">
    <source>
        <dbReference type="ARBA" id="ARBA00023136"/>
    </source>
</evidence>
<proteinExistence type="predicted"/>
<evidence type="ECO:0000256" key="7">
    <source>
        <dbReference type="SAM" id="Phobius"/>
    </source>
</evidence>
<feature type="transmembrane region" description="Helical" evidence="7">
    <location>
        <begin position="272"/>
        <end position="294"/>
    </location>
</feature>
<evidence type="ECO:0000256" key="4">
    <source>
        <dbReference type="ARBA" id="ARBA00022989"/>
    </source>
</evidence>
<comment type="caution">
    <text evidence="8">The sequence shown here is derived from an EMBL/GenBank/DDBJ whole genome shotgun (WGS) entry which is preliminary data.</text>
</comment>
<comment type="subcellular location">
    <subcellularLocation>
        <location evidence="1">Cell membrane</location>
        <topology evidence="1">Multi-pass membrane protein</topology>
    </subcellularLocation>
</comment>
<accession>A0A1E3XBF4</accession>
<dbReference type="Proteomes" id="UP000094056">
    <property type="component" value="Unassembled WGS sequence"/>
</dbReference>
<dbReference type="NCBIfam" id="TIGR00374">
    <property type="entry name" value="flippase-like domain"/>
    <property type="match status" value="2"/>
</dbReference>
<dbReference type="EMBL" id="MAYW01000043">
    <property type="protein sequence ID" value="ODS32929.1"/>
    <property type="molecule type" value="Genomic_DNA"/>
</dbReference>
<dbReference type="PANTHER" id="PTHR39087:SF2">
    <property type="entry name" value="UPF0104 MEMBRANE PROTEIN MJ1595"/>
    <property type="match status" value="1"/>
</dbReference>
<keyword evidence="5 7" id="KW-0472">Membrane</keyword>
<evidence type="ECO:0000256" key="6">
    <source>
        <dbReference type="SAM" id="MobiDB-lite"/>
    </source>
</evidence>
<organism evidence="8 9">
    <name type="scientific">Candidatus Scalindua rubra</name>
    <dbReference type="NCBI Taxonomy" id="1872076"/>
    <lineage>
        <taxon>Bacteria</taxon>
        <taxon>Pseudomonadati</taxon>
        <taxon>Planctomycetota</taxon>
        <taxon>Candidatus Brocadiia</taxon>
        <taxon>Candidatus Brocadiales</taxon>
        <taxon>Candidatus Scalinduaceae</taxon>
        <taxon>Candidatus Scalindua</taxon>
    </lineage>
</organism>
<feature type="transmembrane region" description="Helical" evidence="7">
    <location>
        <begin position="73"/>
        <end position="92"/>
    </location>
</feature>
<evidence type="ECO:0000313" key="9">
    <source>
        <dbReference type="Proteomes" id="UP000094056"/>
    </source>
</evidence>
<gene>
    <name evidence="8" type="ORF">SCARUB_01930</name>
</gene>
<evidence type="ECO:0008006" key="10">
    <source>
        <dbReference type="Google" id="ProtNLM"/>
    </source>
</evidence>
<dbReference type="GO" id="GO:0005886">
    <property type="term" value="C:plasma membrane"/>
    <property type="evidence" value="ECO:0007669"/>
    <property type="project" value="UniProtKB-SubCell"/>
</dbReference>
<reference evidence="8 9" key="1">
    <citation type="submission" date="2016-07" db="EMBL/GenBank/DDBJ databases">
        <title>Draft genome of Scalindua rubra, obtained from a brine-seawater interface in the Red Sea, sheds light on salt adaptation in anammox bacteria.</title>
        <authorList>
            <person name="Speth D.R."/>
            <person name="Lagkouvardos I."/>
            <person name="Wang Y."/>
            <person name="Qian P.-Y."/>
            <person name="Dutilh B.E."/>
            <person name="Jetten M.S."/>
        </authorList>
    </citation>
    <scope>NUCLEOTIDE SEQUENCE [LARGE SCALE GENOMIC DNA]</scope>
    <source>
        <strain evidence="8">BSI-1</strain>
    </source>
</reference>
<sequence>MKLNKKKVIFIAGILISIICSWLFARKIEWSHLNAALREANYIYVIPTIIIIFVSHYLRAVRWSSLIAPIKKVSVLNLFSATMIGFMGNSVLPARVGEIIRPVMVARKENVKITTSFATVVMERIFDVLSIIVFASLLFFFLPSDTSQDKSVSMINHAEASAEDLKTKDINGKQSRYHNGKGQDASSSAVNEERQTDSPNLIKQLKKWSIIMAFFGILAITTLFLLSVYPQKAGTVLEKLLFIFPHHLKDKLVNLLHSFISGLQVFDNKKQLIWIGALSLIIWFFNATPIYVLCYAFDIKLSFAGACFVMVCIALAVALPQAPGFIGVFHIAIQKTLDLFGVGLASAQSFAIILWALSIIPVTIVGLLFLWREGLSLGEISHYEEKVPEQM</sequence>
<dbReference type="PANTHER" id="PTHR39087">
    <property type="entry name" value="UPF0104 MEMBRANE PROTEIN MJ1595"/>
    <property type="match status" value="1"/>
</dbReference>
<name>A0A1E3XBF4_9BACT</name>
<feature type="region of interest" description="Disordered" evidence="6">
    <location>
        <begin position="172"/>
        <end position="195"/>
    </location>
</feature>
<keyword evidence="3 7" id="KW-0812">Transmembrane</keyword>
<protein>
    <recommendedName>
        <fullName evidence="10">Flippase-like domain-containing protein</fullName>
    </recommendedName>
</protein>
<feature type="transmembrane region" description="Helical" evidence="7">
    <location>
        <begin position="208"/>
        <end position="229"/>
    </location>
</feature>
<feature type="transmembrane region" description="Helical" evidence="7">
    <location>
        <begin position="352"/>
        <end position="371"/>
    </location>
</feature>
<feature type="transmembrane region" description="Helical" evidence="7">
    <location>
        <begin position="125"/>
        <end position="142"/>
    </location>
</feature>
<evidence type="ECO:0000256" key="1">
    <source>
        <dbReference type="ARBA" id="ARBA00004651"/>
    </source>
</evidence>
<dbReference type="AlphaFoldDB" id="A0A1E3XBF4"/>
<feature type="transmembrane region" description="Helical" evidence="7">
    <location>
        <begin position="306"/>
        <end position="332"/>
    </location>
</feature>
<keyword evidence="4 7" id="KW-1133">Transmembrane helix</keyword>
<dbReference type="Pfam" id="PF03706">
    <property type="entry name" value="LPG_synthase_TM"/>
    <property type="match status" value="2"/>
</dbReference>
<evidence type="ECO:0000256" key="3">
    <source>
        <dbReference type="ARBA" id="ARBA00022692"/>
    </source>
</evidence>
<feature type="transmembrane region" description="Helical" evidence="7">
    <location>
        <begin position="41"/>
        <end position="61"/>
    </location>
</feature>
<evidence type="ECO:0000256" key="2">
    <source>
        <dbReference type="ARBA" id="ARBA00022475"/>
    </source>
</evidence>
<dbReference type="InterPro" id="IPR022791">
    <property type="entry name" value="L-PG_synthase/AglD"/>
</dbReference>
<evidence type="ECO:0000313" key="8">
    <source>
        <dbReference type="EMBL" id="ODS32929.1"/>
    </source>
</evidence>